<comment type="caution">
    <text evidence="1">The sequence shown here is derived from an EMBL/GenBank/DDBJ whole genome shotgun (WGS) entry which is preliminary data.</text>
</comment>
<dbReference type="EMBL" id="LVEP01000013">
    <property type="protein sequence ID" value="OCB78062.1"/>
    <property type="molecule type" value="Genomic_DNA"/>
</dbReference>
<evidence type="ECO:0000313" key="2">
    <source>
        <dbReference type="Proteomes" id="UP000093510"/>
    </source>
</evidence>
<dbReference type="Proteomes" id="UP000093510">
    <property type="component" value="Unassembled WGS sequence"/>
</dbReference>
<dbReference type="STRING" id="1763534.GCA_001831475_00024"/>
<dbReference type="RefSeq" id="WP_066332611.1">
    <property type="nucleotide sequence ID" value="NZ_CP017688.1"/>
</dbReference>
<dbReference type="AlphaFoldDB" id="A0A1B9E7Z6"/>
<keyword evidence="2" id="KW-1185">Reference proteome</keyword>
<dbReference type="OrthoDB" id="1376385at2"/>
<proteinExistence type="predicted"/>
<sequence>MNGIIPTKIKKSLLFGLVIFGFLLFSGSAFGQVQEQNTLWTTNGALVIEQEFQTETSKASKNMEFVLWFMGSSQKPHNPYSAPGTLSTKKQIISSGIYLNRLLTKAFLKKAVNHEIALT</sequence>
<reference evidence="1 2" key="1">
    <citation type="submission" date="2016-03" db="EMBL/GenBank/DDBJ databases">
        <authorList>
            <person name="Ploux O."/>
        </authorList>
    </citation>
    <scope>NUCLEOTIDE SEQUENCE [LARGE SCALE GENOMIC DNA]</scope>
    <source>
        <strain evidence="1 2">LPB0076</strain>
    </source>
</reference>
<name>A0A1B9E7Z6_9FLAO</name>
<gene>
    <name evidence="1" type="ORF">LPBF_03675</name>
</gene>
<protein>
    <submittedName>
        <fullName evidence="1">Uncharacterized protein</fullName>
    </submittedName>
</protein>
<organism evidence="1 2">
    <name type="scientific">Flavobacterium crassostreae</name>
    <dbReference type="NCBI Taxonomy" id="1763534"/>
    <lineage>
        <taxon>Bacteria</taxon>
        <taxon>Pseudomonadati</taxon>
        <taxon>Bacteroidota</taxon>
        <taxon>Flavobacteriia</taxon>
        <taxon>Flavobacteriales</taxon>
        <taxon>Flavobacteriaceae</taxon>
        <taxon>Flavobacterium</taxon>
    </lineage>
</organism>
<evidence type="ECO:0000313" key="1">
    <source>
        <dbReference type="EMBL" id="OCB78062.1"/>
    </source>
</evidence>
<accession>A0A1B9E7Z6</accession>